<dbReference type="InterPro" id="IPR036179">
    <property type="entry name" value="Ig-like_dom_sf"/>
</dbReference>
<sequence>MKLTRILNCVGLFTDNDSRLALFLSETTPFGYTREPTSVKNFLLGNNVTFHWIFSFGSMPHTYFEEMIFGETDNNDRIMDKYISLYPDLSEIKNPTVPYPLRKRLSVVSKKITATDISVKFQIQNANINDVSPKTYGCKVYFDYYDYRSGPVELAVSPSIVIWRNTYSVVRGGTVRLNCDADGLPLPYVTWMKGGTVLQNSTTNYQYHISNIASFQAGNYTCIATNIGGSVSHNIDVIVST</sequence>
<dbReference type="InterPro" id="IPR050958">
    <property type="entry name" value="Cell_Adh-Cytoskel_Orgn"/>
</dbReference>
<dbReference type="SUPFAM" id="SSF48726">
    <property type="entry name" value="Immunoglobulin"/>
    <property type="match status" value="1"/>
</dbReference>
<protein>
    <submittedName>
        <fullName evidence="4">Protein turtle</fullName>
    </submittedName>
</protein>
<dbReference type="InterPro" id="IPR003598">
    <property type="entry name" value="Ig_sub2"/>
</dbReference>
<evidence type="ECO:0000259" key="3">
    <source>
        <dbReference type="PROSITE" id="PS50835"/>
    </source>
</evidence>
<evidence type="ECO:0000256" key="2">
    <source>
        <dbReference type="ARBA" id="ARBA00023157"/>
    </source>
</evidence>
<gene>
    <name evidence="4" type="ORF">P5673_000897</name>
</gene>
<keyword evidence="5" id="KW-1185">Reference proteome</keyword>
<evidence type="ECO:0000256" key="1">
    <source>
        <dbReference type="ARBA" id="ARBA00022729"/>
    </source>
</evidence>
<dbReference type="GO" id="GO:0007156">
    <property type="term" value="P:homophilic cell adhesion via plasma membrane adhesion molecules"/>
    <property type="evidence" value="ECO:0007669"/>
    <property type="project" value="TreeGrafter"/>
</dbReference>
<dbReference type="PANTHER" id="PTHR45080">
    <property type="entry name" value="CONTACTIN 5"/>
    <property type="match status" value="1"/>
</dbReference>
<comment type="caution">
    <text evidence="4">The sequence shown here is derived from an EMBL/GenBank/DDBJ whole genome shotgun (WGS) entry which is preliminary data.</text>
</comment>
<dbReference type="PROSITE" id="PS50835">
    <property type="entry name" value="IG_LIKE"/>
    <property type="match status" value="1"/>
</dbReference>
<name>A0AAD9VG62_ACRCE</name>
<dbReference type="InterPro" id="IPR013783">
    <property type="entry name" value="Ig-like_fold"/>
</dbReference>
<proteinExistence type="predicted"/>
<dbReference type="GO" id="GO:0005886">
    <property type="term" value="C:plasma membrane"/>
    <property type="evidence" value="ECO:0007669"/>
    <property type="project" value="TreeGrafter"/>
</dbReference>
<accession>A0AAD9VG62</accession>
<evidence type="ECO:0000313" key="5">
    <source>
        <dbReference type="Proteomes" id="UP001249851"/>
    </source>
</evidence>
<evidence type="ECO:0000313" key="4">
    <source>
        <dbReference type="EMBL" id="KAK2573259.1"/>
    </source>
</evidence>
<dbReference type="AlphaFoldDB" id="A0AAD9VG62"/>
<dbReference type="SMART" id="SM00408">
    <property type="entry name" value="IGc2"/>
    <property type="match status" value="1"/>
</dbReference>
<dbReference type="Pfam" id="PF13927">
    <property type="entry name" value="Ig_3"/>
    <property type="match status" value="1"/>
</dbReference>
<organism evidence="4 5">
    <name type="scientific">Acropora cervicornis</name>
    <name type="common">Staghorn coral</name>
    <dbReference type="NCBI Taxonomy" id="6130"/>
    <lineage>
        <taxon>Eukaryota</taxon>
        <taxon>Metazoa</taxon>
        <taxon>Cnidaria</taxon>
        <taxon>Anthozoa</taxon>
        <taxon>Hexacorallia</taxon>
        <taxon>Scleractinia</taxon>
        <taxon>Astrocoeniina</taxon>
        <taxon>Acroporidae</taxon>
        <taxon>Acropora</taxon>
    </lineage>
</organism>
<dbReference type="EMBL" id="JARQWQ010000002">
    <property type="protein sequence ID" value="KAK2573259.1"/>
    <property type="molecule type" value="Genomic_DNA"/>
</dbReference>
<dbReference type="SMART" id="SM00409">
    <property type="entry name" value="IG"/>
    <property type="match status" value="2"/>
</dbReference>
<dbReference type="InterPro" id="IPR003599">
    <property type="entry name" value="Ig_sub"/>
</dbReference>
<keyword evidence="1" id="KW-0732">Signal</keyword>
<dbReference type="InterPro" id="IPR007110">
    <property type="entry name" value="Ig-like_dom"/>
</dbReference>
<dbReference type="PANTHER" id="PTHR45080:SF8">
    <property type="entry name" value="IG-LIKE DOMAIN-CONTAINING PROTEIN"/>
    <property type="match status" value="1"/>
</dbReference>
<dbReference type="Gene3D" id="2.60.40.10">
    <property type="entry name" value="Immunoglobulins"/>
    <property type="match status" value="1"/>
</dbReference>
<dbReference type="Proteomes" id="UP001249851">
    <property type="component" value="Unassembled WGS sequence"/>
</dbReference>
<reference evidence="4" key="1">
    <citation type="journal article" date="2023" name="G3 (Bethesda)">
        <title>Whole genome assembly and annotation of the endangered Caribbean coral Acropora cervicornis.</title>
        <authorList>
            <person name="Selwyn J.D."/>
            <person name="Vollmer S.V."/>
        </authorList>
    </citation>
    <scope>NUCLEOTIDE SEQUENCE</scope>
    <source>
        <strain evidence="4">K2</strain>
    </source>
</reference>
<keyword evidence="2" id="KW-1015">Disulfide bond</keyword>
<feature type="domain" description="Ig-like" evidence="3">
    <location>
        <begin position="158"/>
        <end position="240"/>
    </location>
</feature>
<reference evidence="4" key="2">
    <citation type="journal article" date="2023" name="Science">
        <title>Genomic signatures of disease resistance in endangered staghorn corals.</title>
        <authorList>
            <person name="Vollmer S.V."/>
            <person name="Selwyn J.D."/>
            <person name="Despard B.A."/>
            <person name="Roesel C.L."/>
        </authorList>
    </citation>
    <scope>NUCLEOTIDE SEQUENCE</scope>
    <source>
        <strain evidence="4">K2</strain>
    </source>
</reference>